<feature type="domain" description="EGF-like" evidence="8">
    <location>
        <begin position="581"/>
        <end position="620"/>
    </location>
</feature>
<evidence type="ECO:0000256" key="1">
    <source>
        <dbReference type="ARBA" id="ARBA00004613"/>
    </source>
</evidence>
<evidence type="ECO:0000256" key="4">
    <source>
        <dbReference type="ARBA" id="ARBA00022737"/>
    </source>
</evidence>
<evidence type="ECO:0000256" key="2">
    <source>
        <dbReference type="ARBA" id="ARBA00022525"/>
    </source>
</evidence>
<dbReference type="Pfam" id="PF00008">
    <property type="entry name" value="EGF"/>
    <property type="match status" value="1"/>
</dbReference>
<evidence type="ECO:0000256" key="5">
    <source>
        <dbReference type="ARBA" id="ARBA00023157"/>
    </source>
</evidence>
<dbReference type="OrthoDB" id="336181at2759"/>
<evidence type="ECO:0000313" key="9">
    <source>
        <dbReference type="EMBL" id="KAJ1606272.1"/>
    </source>
</evidence>
<keyword evidence="7" id="KW-0472">Membrane</keyword>
<comment type="subcellular location">
    <subcellularLocation>
        <location evidence="1">Secreted</location>
    </subcellularLocation>
</comment>
<keyword evidence="4" id="KW-0677">Repeat</keyword>
<dbReference type="CDD" id="cd00054">
    <property type="entry name" value="EGF_CA"/>
    <property type="match status" value="1"/>
</dbReference>
<keyword evidence="7" id="KW-1133">Transmembrane helix</keyword>
<dbReference type="PANTHER" id="PTHR22906">
    <property type="entry name" value="PROPERDIN"/>
    <property type="match status" value="1"/>
</dbReference>
<dbReference type="SMART" id="SM00181">
    <property type="entry name" value="EGF"/>
    <property type="match status" value="1"/>
</dbReference>
<dbReference type="PANTHER" id="PTHR22906:SF43">
    <property type="entry name" value="PROPERDIN"/>
    <property type="match status" value="1"/>
</dbReference>
<keyword evidence="5 6" id="KW-1015">Disulfide bond</keyword>
<comment type="caution">
    <text evidence="6">Lacks conserved residue(s) required for the propagation of feature annotation.</text>
</comment>
<name>A0A9D5HWP4_9CRYT</name>
<evidence type="ECO:0000256" key="3">
    <source>
        <dbReference type="ARBA" id="ARBA00022729"/>
    </source>
</evidence>
<accession>A0A9D5HWP4</accession>
<dbReference type="SMART" id="SM00209">
    <property type="entry name" value="TSP1"/>
    <property type="match status" value="3"/>
</dbReference>
<dbReference type="Proteomes" id="UP001067231">
    <property type="component" value="Unassembled WGS sequence"/>
</dbReference>
<dbReference type="PROSITE" id="PS01186">
    <property type="entry name" value="EGF_2"/>
    <property type="match status" value="1"/>
</dbReference>
<dbReference type="InterPro" id="IPR000884">
    <property type="entry name" value="TSP1_rpt"/>
</dbReference>
<keyword evidence="2" id="KW-0964">Secreted</keyword>
<dbReference type="PROSITE" id="PS00022">
    <property type="entry name" value="EGF_1"/>
    <property type="match status" value="1"/>
</dbReference>
<dbReference type="InterPro" id="IPR052065">
    <property type="entry name" value="Compl_asym_regulator"/>
</dbReference>
<dbReference type="Gene3D" id="2.20.100.10">
    <property type="entry name" value="Thrombospondin type-1 (TSP1) repeat"/>
    <property type="match status" value="3"/>
</dbReference>
<dbReference type="PROSITE" id="PS50026">
    <property type="entry name" value="EGF_3"/>
    <property type="match status" value="1"/>
</dbReference>
<dbReference type="Pfam" id="PF00090">
    <property type="entry name" value="TSP_1"/>
    <property type="match status" value="3"/>
</dbReference>
<evidence type="ECO:0000259" key="8">
    <source>
        <dbReference type="PROSITE" id="PS50026"/>
    </source>
</evidence>
<dbReference type="EMBL" id="JAPCXC010000081">
    <property type="protein sequence ID" value="KAJ1606272.1"/>
    <property type="molecule type" value="Genomic_DNA"/>
</dbReference>
<feature type="transmembrane region" description="Helical" evidence="7">
    <location>
        <begin position="627"/>
        <end position="650"/>
    </location>
</feature>
<keyword evidence="6" id="KW-0245">EGF-like domain</keyword>
<comment type="caution">
    <text evidence="9">The sequence shown here is derived from an EMBL/GenBank/DDBJ whole genome shotgun (WGS) entry which is preliminary data.</text>
</comment>
<dbReference type="AlphaFoldDB" id="A0A9D5HWP4"/>
<sequence length="655" mass="73877">MFVFRKFYWRLLGTFAGGRTNRVSSVILVLLVSILLLRSPGVDSLPPSFNWKKAWRNVTSVGLKYVFSSNRQPWYSGVSFRIVGKFNATKSKETLVTIQNGDLYHCRLMINFASQTVDVESTGYTASERWSRSYAFFPFPYSPKAMDIDLVVEKLRWPGGFYFYFSGNGPYYPCRSIVYSNVNMLTFGDGESNIVNYTITRNIPLADPYRRTYFWDSFEQRYYFDDENLYYVNSTGIDEKSGVPNGNRVPTHYNSWPEEMEVHVHSAGMFPVNDRKYGWGGSVAVFTNDQSQFFYRMNGFYSILSSNSYCLSSGVILSGTGYTVKDEYPFDFDNAGQPFNDDRLDLFFLSYLCDKLLKLQSVLVNKKFGVDIFVRESLWSLGTIFHCGVHSYKPESVGLVYPNEAGVYSTTRFAISTVDCEYSPWSSWLPCTSTCNGGTTYRWRYPLNEVMAGGLECTLTSQTSSCNSDVKCLTCRFTEWSNWTPCSASCDGGFTSRTRELTHSAPGCDSLLKEVSSCNNSPCPKDCLLSFWSPWSGCSKFLCEGTKSRYRVVVREAKNGGTACPLSNQLKQVVECTYDCEGICETQAEPICQNSGECFSIGTDAYYCKCAEGYYGRNCTISSDNKFNIVLGTSSGLGVGLLVVLFILLLNRSHN</sequence>
<evidence type="ECO:0000256" key="6">
    <source>
        <dbReference type="PROSITE-ProRule" id="PRU00076"/>
    </source>
</evidence>
<dbReference type="Gene3D" id="2.10.25.10">
    <property type="entry name" value="Laminin"/>
    <property type="match status" value="1"/>
</dbReference>
<evidence type="ECO:0000256" key="7">
    <source>
        <dbReference type="SAM" id="Phobius"/>
    </source>
</evidence>
<keyword evidence="7" id="KW-0812">Transmembrane</keyword>
<dbReference type="InterPro" id="IPR000742">
    <property type="entry name" value="EGF"/>
</dbReference>
<reference evidence="9" key="1">
    <citation type="submission" date="2022-10" db="EMBL/GenBank/DDBJ databases">
        <title>Adaptive evolution leads to modifications in subtelomeric GC content in a zoonotic Cryptosporidium species.</title>
        <authorList>
            <person name="Li J."/>
            <person name="Feng Y."/>
            <person name="Xiao L."/>
        </authorList>
    </citation>
    <scope>NUCLEOTIDE SEQUENCE</scope>
    <source>
        <strain evidence="9">33844</strain>
    </source>
</reference>
<dbReference type="PROSITE" id="PS50092">
    <property type="entry name" value="TSP1"/>
    <property type="match status" value="3"/>
</dbReference>
<protein>
    <submittedName>
        <fullName evidence="9">CpTSP8</fullName>
    </submittedName>
</protein>
<proteinExistence type="predicted"/>
<organism evidence="9">
    <name type="scientific">Cryptosporidium canis</name>
    <dbReference type="NCBI Taxonomy" id="195482"/>
    <lineage>
        <taxon>Eukaryota</taxon>
        <taxon>Sar</taxon>
        <taxon>Alveolata</taxon>
        <taxon>Apicomplexa</taxon>
        <taxon>Conoidasida</taxon>
        <taxon>Coccidia</taxon>
        <taxon>Eucoccidiorida</taxon>
        <taxon>Eimeriorina</taxon>
        <taxon>Cryptosporidiidae</taxon>
        <taxon>Cryptosporidium</taxon>
    </lineage>
</organism>
<dbReference type="InterPro" id="IPR036383">
    <property type="entry name" value="TSP1_rpt_sf"/>
</dbReference>
<feature type="disulfide bond" evidence="6">
    <location>
        <begin position="610"/>
        <end position="619"/>
    </location>
</feature>
<dbReference type="SUPFAM" id="SSF82895">
    <property type="entry name" value="TSP-1 type 1 repeat"/>
    <property type="match status" value="3"/>
</dbReference>
<keyword evidence="3" id="KW-0732">Signal</keyword>
<dbReference type="SUPFAM" id="SSF57196">
    <property type="entry name" value="EGF/Laminin"/>
    <property type="match status" value="1"/>
</dbReference>
<gene>
    <name evidence="9" type="ORF">OJ253_2819</name>
</gene>